<proteinExistence type="predicted"/>
<protein>
    <submittedName>
        <fullName evidence="2">Uncharacterized protein</fullName>
    </submittedName>
</protein>
<dbReference type="KEGG" id="dpx:DAPPUDRAFT_301171"/>
<dbReference type="GO" id="GO:0005813">
    <property type="term" value="C:centrosome"/>
    <property type="evidence" value="ECO:0000318"/>
    <property type="project" value="GO_Central"/>
</dbReference>
<dbReference type="HOGENOM" id="CLU_834865_0_0_1"/>
<keyword evidence="3" id="KW-1185">Reference proteome</keyword>
<evidence type="ECO:0000313" key="3">
    <source>
        <dbReference type="Proteomes" id="UP000000305"/>
    </source>
</evidence>
<dbReference type="AlphaFoldDB" id="E9HGR3"/>
<dbReference type="PANTHER" id="PTHR22091">
    <property type="entry name" value="COILED-COIL DOMAIN-CONTAINING PROTEIN 77"/>
    <property type="match status" value="1"/>
</dbReference>
<dbReference type="InParanoid" id="E9HGR3"/>
<dbReference type="EMBL" id="GL732643">
    <property type="protein sequence ID" value="EFX69075.1"/>
    <property type="molecule type" value="Genomic_DNA"/>
</dbReference>
<gene>
    <name evidence="2" type="ORF">DAPPUDRAFT_301171</name>
</gene>
<organism evidence="2 3">
    <name type="scientific">Daphnia pulex</name>
    <name type="common">Water flea</name>
    <dbReference type="NCBI Taxonomy" id="6669"/>
    <lineage>
        <taxon>Eukaryota</taxon>
        <taxon>Metazoa</taxon>
        <taxon>Ecdysozoa</taxon>
        <taxon>Arthropoda</taxon>
        <taxon>Crustacea</taxon>
        <taxon>Branchiopoda</taxon>
        <taxon>Diplostraca</taxon>
        <taxon>Cladocera</taxon>
        <taxon>Anomopoda</taxon>
        <taxon>Daphniidae</taxon>
        <taxon>Daphnia</taxon>
    </lineage>
</organism>
<dbReference type="PANTHER" id="PTHR22091:SF1">
    <property type="entry name" value="COILED-COIL DOMAIN-CONTAINING PROTEIN 77"/>
    <property type="match status" value="1"/>
</dbReference>
<keyword evidence="1" id="KW-0175">Coiled coil</keyword>
<name>E9HGR3_DAPPU</name>
<dbReference type="OrthoDB" id="6348385at2759"/>
<reference evidence="2 3" key="1">
    <citation type="journal article" date="2011" name="Science">
        <title>The ecoresponsive genome of Daphnia pulex.</title>
        <authorList>
            <person name="Colbourne J.K."/>
            <person name="Pfrender M.E."/>
            <person name="Gilbert D."/>
            <person name="Thomas W.K."/>
            <person name="Tucker A."/>
            <person name="Oakley T.H."/>
            <person name="Tokishita S."/>
            <person name="Aerts A."/>
            <person name="Arnold G.J."/>
            <person name="Basu M.K."/>
            <person name="Bauer D.J."/>
            <person name="Caceres C.E."/>
            <person name="Carmel L."/>
            <person name="Casola C."/>
            <person name="Choi J.H."/>
            <person name="Detter J.C."/>
            <person name="Dong Q."/>
            <person name="Dusheyko S."/>
            <person name="Eads B.D."/>
            <person name="Frohlich T."/>
            <person name="Geiler-Samerotte K.A."/>
            <person name="Gerlach D."/>
            <person name="Hatcher P."/>
            <person name="Jogdeo S."/>
            <person name="Krijgsveld J."/>
            <person name="Kriventseva E.V."/>
            <person name="Kultz D."/>
            <person name="Laforsch C."/>
            <person name="Lindquist E."/>
            <person name="Lopez J."/>
            <person name="Manak J.R."/>
            <person name="Muller J."/>
            <person name="Pangilinan J."/>
            <person name="Patwardhan R.P."/>
            <person name="Pitluck S."/>
            <person name="Pritham E.J."/>
            <person name="Rechtsteiner A."/>
            <person name="Rho M."/>
            <person name="Rogozin I.B."/>
            <person name="Sakarya O."/>
            <person name="Salamov A."/>
            <person name="Schaack S."/>
            <person name="Shapiro H."/>
            <person name="Shiga Y."/>
            <person name="Skalitzky C."/>
            <person name="Smith Z."/>
            <person name="Souvorov A."/>
            <person name="Sung W."/>
            <person name="Tang Z."/>
            <person name="Tsuchiya D."/>
            <person name="Tu H."/>
            <person name="Vos H."/>
            <person name="Wang M."/>
            <person name="Wolf Y.I."/>
            <person name="Yamagata H."/>
            <person name="Yamada T."/>
            <person name="Ye Y."/>
            <person name="Shaw J.R."/>
            <person name="Andrews J."/>
            <person name="Crease T.J."/>
            <person name="Tang H."/>
            <person name="Lucas S.M."/>
            <person name="Robertson H.M."/>
            <person name="Bork P."/>
            <person name="Koonin E.V."/>
            <person name="Zdobnov E.M."/>
            <person name="Grigoriev I.V."/>
            <person name="Lynch M."/>
            <person name="Boore J.L."/>
        </authorList>
    </citation>
    <scope>NUCLEOTIDE SEQUENCE [LARGE SCALE GENOMIC DNA]</scope>
</reference>
<accession>E9HGR3</accession>
<sequence length="333" mass="39591">MSGKYIEELPTTREMVQMYKNKLEKCLRDYDGLNKSLTALKFQFEDRENLESRIDSMEENLRMTNSVLSRTQALLLKERNNCQQMALHIDLLKKQHELDRDKLDLLLSLDGKPVPSHYFQGEFVLKQHMAKMDKLTKEQASKLLEERSLLKEEWDRERRLNEKCKTDMRRRIQDLQEKAVLANESRILHSQKHLQNFLSGKPVDENYYNFHGDSNSNVYGSKMDHCSDQETKRLRKKVTELQSEIESCNKKLTAQNSIIHEIKDESQKRQEKFLAQTKSMKEIIERLKEENNQLNKRRLTEGSGFRTEIKLLQDQLHRTQRQLCFLTLKKSEE</sequence>
<evidence type="ECO:0000256" key="1">
    <source>
        <dbReference type="SAM" id="Coils"/>
    </source>
</evidence>
<dbReference type="InterPro" id="IPR037696">
    <property type="entry name" value="CCDC77"/>
</dbReference>
<evidence type="ECO:0000313" key="2">
    <source>
        <dbReference type="EMBL" id="EFX69075.1"/>
    </source>
</evidence>
<dbReference type="Proteomes" id="UP000000305">
    <property type="component" value="Unassembled WGS sequence"/>
</dbReference>
<feature type="coiled-coil region" evidence="1">
    <location>
        <begin position="40"/>
        <end position="67"/>
    </location>
</feature>